<dbReference type="AlphaFoldDB" id="A0A6J4MFL0"/>
<evidence type="ECO:0000256" key="1">
    <source>
        <dbReference type="SAM" id="MobiDB-lite"/>
    </source>
</evidence>
<name>A0A6J4MFL0_9BACT</name>
<accession>A0A6J4MFL0</accession>
<gene>
    <name evidence="2" type="ORF">AVDCRST_MAG89-3457</name>
</gene>
<organism evidence="2">
    <name type="scientific">uncultured Gemmatimonadota bacterium</name>
    <dbReference type="NCBI Taxonomy" id="203437"/>
    <lineage>
        <taxon>Bacteria</taxon>
        <taxon>Pseudomonadati</taxon>
        <taxon>Gemmatimonadota</taxon>
        <taxon>environmental samples</taxon>
    </lineage>
</organism>
<proteinExistence type="predicted"/>
<sequence>MKEARRREAAGADRVSGYGMWTDARGGRGEAYGAVEWHAVGRIRARFGGCRGRADSVQPAGRFEIGRAIPGCPLPPAPSPASGRGGEFDCAPAGLAHTTPPAVRAGGLRDVPAAVSTAGRGAGVHASVTAAAPWLVRVRG</sequence>
<evidence type="ECO:0000313" key="2">
    <source>
        <dbReference type="EMBL" id="CAA9356280.1"/>
    </source>
</evidence>
<feature type="region of interest" description="Disordered" evidence="1">
    <location>
        <begin position="71"/>
        <end position="93"/>
    </location>
</feature>
<protein>
    <submittedName>
        <fullName evidence="2">Uncharacterized protein</fullName>
    </submittedName>
</protein>
<dbReference type="EMBL" id="CADCTV010000722">
    <property type="protein sequence ID" value="CAA9356280.1"/>
    <property type="molecule type" value="Genomic_DNA"/>
</dbReference>
<reference evidence="2" key="1">
    <citation type="submission" date="2020-02" db="EMBL/GenBank/DDBJ databases">
        <authorList>
            <person name="Meier V. D."/>
        </authorList>
    </citation>
    <scope>NUCLEOTIDE SEQUENCE</scope>
    <source>
        <strain evidence="2">AVDCRST_MAG89</strain>
    </source>
</reference>